<dbReference type="InterPro" id="IPR042020">
    <property type="entry name" value="ING3_PHD"/>
</dbReference>
<evidence type="ECO:0000256" key="18">
    <source>
        <dbReference type="ARBA" id="ARBA00047346"/>
    </source>
</evidence>
<feature type="domain" description="PHD-type" evidence="22">
    <location>
        <begin position="239"/>
        <end position="288"/>
    </location>
</feature>
<dbReference type="EMBL" id="KV454428">
    <property type="protein sequence ID" value="ODQ81113.1"/>
    <property type="molecule type" value="Genomic_DNA"/>
</dbReference>
<comment type="subcellular location">
    <subcellularLocation>
        <location evidence="1">Endoplasmic reticulum membrane</location>
        <topology evidence="1">Multi-pass membrane protein</topology>
    </subcellularLocation>
</comment>
<feature type="region of interest" description="Disordered" evidence="20">
    <location>
        <begin position="291"/>
        <end position="340"/>
    </location>
</feature>
<dbReference type="InterPro" id="IPR011011">
    <property type="entry name" value="Znf_FYVE_PHD"/>
</dbReference>
<feature type="transmembrane region" description="Helical" evidence="21">
    <location>
        <begin position="560"/>
        <end position="577"/>
    </location>
</feature>
<dbReference type="InterPro" id="IPR004856">
    <property type="entry name" value="Glyco_trans_ALG6/ALG8"/>
</dbReference>
<evidence type="ECO:0000256" key="16">
    <source>
        <dbReference type="ARBA" id="ARBA00030736"/>
    </source>
</evidence>
<protein>
    <recommendedName>
        <fullName evidence="5">Dolichyl pyrophosphate Glc1Man9GlcNAc2 alpha-1,3-glucosyltransferase</fullName>
        <ecNumber evidence="4">2.4.1.265</ecNumber>
    </recommendedName>
    <alternativeName>
        <fullName evidence="16">Asparagine-linked glycosylation protein 8</fullName>
    </alternativeName>
    <alternativeName>
        <fullName evidence="17">Dolichyl-P-Glc:Glc1Man9GlcNAc2-PP-dolichyl glucosyltransferase</fullName>
    </alternativeName>
    <alternativeName>
        <fullName evidence="6">Inhibitor of growth protein 3</fullName>
    </alternativeName>
</protein>
<evidence type="ECO:0000256" key="11">
    <source>
        <dbReference type="ARBA" id="ARBA00022771"/>
    </source>
</evidence>
<keyword evidence="7" id="KW-0328">Glycosyltransferase</keyword>
<keyword evidence="9 21" id="KW-0812">Transmembrane</keyword>
<comment type="catalytic activity">
    <reaction evidence="18">
        <text>an alpha-D-Glc-(1-&gt;3)-alpha-D-Man-(1-&gt;2)-alpha-D-Man-(1-&gt;2)-alpha-D-Man-(1-&gt;3)-[alpha-D-Man-(1-&gt;2)-alpha-D-Man-(1-&gt;3)-[alpha-D-Man-(1-&gt;2)-alpha-D-Man-(1-&gt;6)]-alpha-D-Man-(1-&gt;6)]-beta-D-Man-(1-&gt;4)-beta-D-GlcNAc-(1-&gt;4)-alpha-D-GlcNAc-diphospho-di-trans,poly-cis-dolichol + a di-trans,poly-cis-dolichyl beta-D-glucosyl phosphate = an alpha-D-Glc-(1-&gt;3)-alpha-D-Glc-(1-&gt;3)-alpha-D-Man-(1-&gt;2)-alpha-D-Man-(1-&gt;2)-alpha-D-Man-(1-&gt;3)-[alpha-D-Man-(1-&gt;2)-alpha-D-Man-(1-&gt;3)-[alpha-D-Man-(1-&gt;2)-alpha-D-Man-(1-&gt;6)]-alpha-D-Man-(1-&gt;6)]-beta-D-Man-(1-&gt;4)-beta-D-GlcNAc-(1-&gt;4)-alpha-D-GlcNAc-diphospho-di-trans,poly-cis-dolichol + a di-trans,poly-cis-dolichyl phosphate + H(+)</text>
        <dbReference type="Rhea" id="RHEA:31307"/>
        <dbReference type="Rhea" id="RHEA-COMP:19498"/>
        <dbReference type="Rhea" id="RHEA-COMP:19502"/>
        <dbReference type="Rhea" id="RHEA-COMP:19521"/>
        <dbReference type="Rhea" id="RHEA-COMP:19522"/>
        <dbReference type="ChEBI" id="CHEBI:15378"/>
        <dbReference type="ChEBI" id="CHEBI:57525"/>
        <dbReference type="ChEBI" id="CHEBI:57683"/>
        <dbReference type="ChEBI" id="CHEBI:132521"/>
        <dbReference type="ChEBI" id="CHEBI:132522"/>
        <dbReference type="EC" id="2.4.1.265"/>
    </reaction>
    <physiologicalReaction direction="left-to-right" evidence="18">
        <dbReference type="Rhea" id="RHEA:31308"/>
    </physiologicalReaction>
</comment>
<dbReference type="SMART" id="SM00249">
    <property type="entry name" value="PHD"/>
    <property type="match status" value="1"/>
</dbReference>
<organism evidence="23 24">
    <name type="scientific">Babjeviella inositovora NRRL Y-12698</name>
    <dbReference type="NCBI Taxonomy" id="984486"/>
    <lineage>
        <taxon>Eukaryota</taxon>
        <taxon>Fungi</taxon>
        <taxon>Dikarya</taxon>
        <taxon>Ascomycota</taxon>
        <taxon>Saccharomycotina</taxon>
        <taxon>Pichiomycetes</taxon>
        <taxon>Serinales incertae sedis</taxon>
        <taxon>Babjeviella</taxon>
    </lineage>
</organism>
<evidence type="ECO:0000256" key="13">
    <source>
        <dbReference type="ARBA" id="ARBA00022833"/>
    </source>
</evidence>
<feature type="transmembrane region" description="Helical" evidence="21">
    <location>
        <begin position="835"/>
        <end position="854"/>
    </location>
</feature>
<evidence type="ECO:0000256" key="6">
    <source>
        <dbReference type="ARBA" id="ARBA00021181"/>
    </source>
</evidence>
<dbReference type="UniPathway" id="UPA00378"/>
<keyword evidence="10" id="KW-0479">Metal-binding</keyword>
<gene>
    <name evidence="23" type="ORF">BABINDRAFT_12374</name>
</gene>
<dbReference type="Gene3D" id="3.30.40.10">
    <property type="entry name" value="Zinc/RING finger domain, C3HC4 (zinc finger)"/>
    <property type="match status" value="1"/>
</dbReference>
<feature type="transmembrane region" description="Helical" evidence="21">
    <location>
        <begin position="661"/>
        <end position="681"/>
    </location>
</feature>
<evidence type="ECO:0000256" key="4">
    <source>
        <dbReference type="ARBA" id="ARBA00011938"/>
    </source>
</evidence>
<evidence type="ECO:0000256" key="15">
    <source>
        <dbReference type="ARBA" id="ARBA00023136"/>
    </source>
</evidence>
<feature type="transmembrane region" description="Helical" evidence="21">
    <location>
        <begin position="931"/>
        <end position="957"/>
    </location>
</feature>
<dbReference type="GO" id="GO:0005789">
    <property type="term" value="C:endoplasmic reticulum membrane"/>
    <property type="evidence" value="ECO:0007669"/>
    <property type="project" value="UniProtKB-SubCell"/>
</dbReference>
<evidence type="ECO:0000256" key="10">
    <source>
        <dbReference type="ARBA" id="ARBA00022723"/>
    </source>
</evidence>
<comment type="pathway">
    <text evidence="2">Protein modification; protein glycosylation.</text>
</comment>
<keyword evidence="14 21" id="KW-1133">Transmembrane helix</keyword>
<accession>A0A1E3QTV4</accession>
<dbReference type="PANTHER" id="PTHR12413:SF2">
    <property type="entry name" value="DOLICHYL PYROPHOSPHATE GLC1MAN9GLCNAC2 ALPHA-1,3-GLUCOSYLTRANSFERASE-RELATED"/>
    <property type="match status" value="1"/>
</dbReference>
<keyword evidence="12" id="KW-0256">Endoplasmic reticulum</keyword>
<keyword evidence="15 21" id="KW-0472">Membrane</keyword>
<keyword evidence="8 23" id="KW-0808">Transferase</keyword>
<evidence type="ECO:0000256" key="19">
    <source>
        <dbReference type="PROSITE-ProRule" id="PRU00146"/>
    </source>
</evidence>
<evidence type="ECO:0000256" key="2">
    <source>
        <dbReference type="ARBA" id="ARBA00004922"/>
    </source>
</evidence>
<dbReference type="Pfam" id="PF03155">
    <property type="entry name" value="Alg6_Alg8"/>
    <property type="match status" value="1"/>
</dbReference>
<dbReference type="AlphaFoldDB" id="A0A1E3QTV4"/>
<dbReference type="InterPro" id="IPR001965">
    <property type="entry name" value="Znf_PHD"/>
</dbReference>
<dbReference type="PROSITE" id="PS01359">
    <property type="entry name" value="ZF_PHD_1"/>
    <property type="match status" value="1"/>
</dbReference>
<feature type="transmembrane region" description="Helical" evidence="21">
    <location>
        <begin position="770"/>
        <end position="788"/>
    </location>
</feature>
<evidence type="ECO:0000256" key="20">
    <source>
        <dbReference type="SAM" id="MobiDB-lite"/>
    </source>
</evidence>
<dbReference type="SUPFAM" id="SSF57903">
    <property type="entry name" value="FYVE/PHD zinc finger"/>
    <property type="match status" value="1"/>
</dbReference>
<evidence type="ECO:0000259" key="22">
    <source>
        <dbReference type="PROSITE" id="PS50016"/>
    </source>
</evidence>
<dbReference type="GO" id="GO:0008270">
    <property type="term" value="F:zinc ion binding"/>
    <property type="evidence" value="ECO:0007669"/>
    <property type="project" value="UniProtKB-KW"/>
</dbReference>
<evidence type="ECO:0000256" key="9">
    <source>
        <dbReference type="ARBA" id="ARBA00022692"/>
    </source>
</evidence>
<evidence type="ECO:0000256" key="8">
    <source>
        <dbReference type="ARBA" id="ARBA00022679"/>
    </source>
</evidence>
<dbReference type="PROSITE" id="PS50016">
    <property type="entry name" value="ZF_PHD_2"/>
    <property type="match status" value="1"/>
</dbReference>
<feature type="compositionally biased region" description="Basic and acidic residues" evidence="20">
    <location>
        <begin position="295"/>
        <end position="313"/>
    </location>
</feature>
<dbReference type="RefSeq" id="XP_018986441.1">
    <property type="nucleotide sequence ID" value="XM_019126956.1"/>
</dbReference>
<feature type="transmembrane region" description="Helical" evidence="21">
    <location>
        <begin position="527"/>
        <end position="548"/>
    </location>
</feature>
<dbReference type="GO" id="GO:0006487">
    <property type="term" value="P:protein N-linked glycosylation"/>
    <property type="evidence" value="ECO:0007669"/>
    <property type="project" value="TreeGrafter"/>
</dbReference>
<dbReference type="EC" id="2.4.1.265" evidence="4"/>
<evidence type="ECO:0000256" key="14">
    <source>
        <dbReference type="ARBA" id="ARBA00022989"/>
    </source>
</evidence>
<keyword evidence="11 19" id="KW-0863">Zinc-finger</keyword>
<keyword evidence="24" id="KW-1185">Reference proteome</keyword>
<dbReference type="InterPro" id="IPR019787">
    <property type="entry name" value="Znf_PHD-finger"/>
</dbReference>
<sequence length="971" mass="111306">MEASDARLSFISTLDHFPCDLVRSLWLLQLLNMRVETLSTDLNTCLCTLQADPRNSEQIAIHQIVQIRTAIHMLKQEAVHEARRFQRLLTNHKAALQHDVSEFNLQAEMHNRLANEEWKREERKRLVQYYKENPRNRSTEPLVVKLRTPLVIAESENVVITKRTRAQLLPHKLDRVVTLVDNPVENGKLAIRLRLKEASSNGLKSKPGRKAKEKKVEITAPVPVTKKTKKAAVFEIEPELYCTCRDVFYGEMVACDDPKCEIEWYHNGCVGLTTPPRGKWYCPTCLERRQKTKPQKAEKPRKVKEPEQKEVTVKRGKGRPRKYPLPVTPGPGKNNNGKRVMTNKANPRVVINKPQIDITAKIIQNTPVNHAEGRGSRIQKRKQVTKKEQPLEFEPTSEKPETGRPSNLRECKRVNVLALGPDAPKAVRVATNRSLYNHFIGSLAIKILLFSAYHSTDFDVHRNWLSITHNLPLREWYLEETSQWTLDYPPFFAYFEWFVSQFVTQTVADDGCLDIVAKGTYGWPTIVFQRTSVILSEIVLYCALQWFINTAPNRRNAKQQLFVVASSLVLSPGLMIVDHIHFQYNGMMFGLLIAAITAARLERYVLCGAFFAVLLCFKHIFLYLAPAFFVFLLRAYCLDIHYPTGVASFVNLVRWRNLCKLGATVLGIFTLAFAPFVYYGVIPQLLARLFPFSRGLTHAYWAPNIWALYSFADRVLVQMCLHVPGVARTISSYFHHDVLAALTPEALAQNTRGLVRDVEFLVLPQITPRVTFYLTVFYQVMCLLPVLFQPSFNRFMGSMTLCAFASFLFGWHVHEKAIMLVVIPFSFLVIQDKRLLSSFNLLVSSGFVSLFPLIYTSGEWLLKCLYTFVWLVIYTLSYEEVAKLLSSITRRVFFMDRMVKCYILGLVPLVAGLGLMDILSVRVTALQRFEFLRLMVMSIYCAVGVVCSWNGVSWLYFVDEPLWVEENPGKL</sequence>
<dbReference type="CDD" id="cd15585">
    <property type="entry name" value="PHD_ING3"/>
    <property type="match status" value="1"/>
</dbReference>
<keyword evidence="13" id="KW-0862">Zinc</keyword>
<evidence type="ECO:0000256" key="7">
    <source>
        <dbReference type="ARBA" id="ARBA00022676"/>
    </source>
</evidence>
<feature type="transmembrane region" description="Helical" evidence="21">
    <location>
        <begin position="899"/>
        <end position="919"/>
    </location>
</feature>
<evidence type="ECO:0000256" key="3">
    <source>
        <dbReference type="ARBA" id="ARBA00008715"/>
    </source>
</evidence>
<dbReference type="InterPro" id="IPR019786">
    <property type="entry name" value="Zinc_finger_PHD-type_CS"/>
</dbReference>
<proteinExistence type="inferred from homology"/>
<dbReference type="Proteomes" id="UP000094336">
    <property type="component" value="Unassembled WGS sequence"/>
</dbReference>
<dbReference type="GO" id="GO:0042283">
    <property type="term" value="F:dolichyl pyrophosphate Glc1Man9GlcNAc2 alpha-1,3-glucosyltransferase activity"/>
    <property type="evidence" value="ECO:0007669"/>
    <property type="project" value="UniProtKB-EC"/>
</dbReference>
<reference evidence="24" key="1">
    <citation type="submission" date="2016-05" db="EMBL/GenBank/DDBJ databases">
        <title>Comparative genomics of biotechnologically important yeasts.</title>
        <authorList>
            <consortium name="DOE Joint Genome Institute"/>
            <person name="Riley R."/>
            <person name="Haridas S."/>
            <person name="Wolfe K.H."/>
            <person name="Lopes M.R."/>
            <person name="Hittinger C.T."/>
            <person name="Goker M."/>
            <person name="Salamov A."/>
            <person name="Wisecaver J."/>
            <person name="Long T.M."/>
            <person name="Aerts A.L."/>
            <person name="Barry K."/>
            <person name="Choi C."/>
            <person name="Clum A."/>
            <person name="Coughlan A.Y."/>
            <person name="Deshpande S."/>
            <person name="Douglass A.P."/>
            <person name="Hanson S.J."/>
            <person name="Klenk H.-P."/>
            <person name="Labutti K."/>
            <person name="Lapidus A."/>
            <person name="Lindquist E."/>
            <person name="Lipzen A."/>
            <person name="Meier-Kolthoff J.P."/>
            <person name="Ohm R.A."/>
            <person name="Otillar R.P."/>
            <person name="Pangilinan J."/>
            <person name="Peng Y."/>
            <person name="Rokas A."/>
            <person name="Rosa C.A."/>
            <person name="Scheuner C."/>
            <person name="Sibirny A.A."/>
            <person name="Slot J.C."/>
            <person name="Stielow J.B."/>
            <person name="Sun H."/>
            <person name="Kurtzman C.P."/>
            <person name="Blackwell M."/>
            <person name="Grigoriev I.V."/>
            <person name="Jeffries T.W."/>
        </authorList>
    </citation>
    <scope>NUCLEOTIDE SEQUENCE [LARGE SCALE GENOMIC DNA]</scope>
    <source>
        <strain evidence="24">NRRL Y-12698</strain>
    </source>
</reference>
<dbReference type="GeneID" id="30144810"/>
<dbReference type="InterPro" id="IPR013083">
    <property type="entry name" value="Znf_RING/FYVE/PHD"/>
</dbReference>
<evidence type="ECO:0000256" key="17">
    <source>
        <dbReference type="ARBA" id="ARBA00032231"/>
    </source>
</evidence>
<evidence type="ECO:0000256" key="1">
    <source>
        <dbReference type="ARBA" id="ARBA00004477"/>
    </source>
</evidence>
<dbReference type="PANTHER" id="PTHR12413">
    <property type="entry name" value="DOLICHYL GLYCOSYLTRANSFERASE"/>
    <property type="match status" value="1"/>
</dbReference>
<comment type="similarity">
    <text evidence="3">Belongs to the ALG6/ALG8 glucosyltransferase family.</text>
</comment>
<feature type="transmembrane region" description="Helical" evidence="21">
    <location>
        <begin position="608"/>
        <end position="633"/>
    </location>
</feature>
<evidence type="ECO:0000313" key="23">
    <source>
        <dbReference type="EMBL" id="ODQ81113.1"/>
    </source>
</evidence>
<evidence type="ECO:0000256" key="12">
    <source>
        <dbReference type="ARBA" id="ARBA00022824"/>
    </source>
</evidence>
<feature type="compositionally biased region" description="Basic and acidic residues" evidence="20">
    <location>
        <begin position="385"/>
        <end position="407"/>
    </location>
</feature>
<dbReference type="STRING" id="984486.A0A1E3QTV4"/>
<evidence type="ECO:0000256" key="21">
    <source>
        <dbReference type="SAM" id="Phobius"/>
    </source>
</evidence>
<name>A0A1E3QTV4_9ASCO</name>
<feature type="region of interest" description="Disordered" evidence="20">
    <location>
        <begin position="367"/>
        <end position="407"/>
    </location>
</feature>
<evidence type="ECO:0000313" key="24">
    <source>
        <dbReference type="Proteomes" id="UP000094336"/>
    </source>
</evidence>
<dbReference type="OrthoDB" id="1689333at2759"/>
<evidence type="ECO:0000256" key="5">
    <source>
        <dbReference type="ARBA" id="ARBA00013612"/>
    </source>
</evidence>